<keyword evidence="7" id="KW-0472">Membrane</keyword>
<dbReference type="GO" id="GO:0004672">
    <property type="term" value="F:protein kinase activity"/>
    <property type="evidence" value="ECO:0007669"/>
    <property type="project" value="InterPro"/>
</dbReference>
<feature type="domain" description="Serine/threonine-protein kinase BSK1-like TPR repeats" evidence="8">
    <location>
        <begin position="1"/>
        <end position="54"/>
    </location>
</feature>
<reference evidence="9 10" key="1">
    <citation type="journal article" date="2019" name="G3 (Bethesda)">
        <title>Sequencing of a Wild Apple (Malus baccata) Genome Unravels the Differences Between Cultivated and Wild Apple Species Regarding Disease Resistance and Cold Tolerance.</title>
        <authorList>
            <person name="Chen X."/>
        </authorList>
    </citation>
    <scope>NUCLEOTIDE SEQUENCE [LARGE SCALE GENOMIC DNA]</scope>
    <source>
        <strain evidence="10">cv. Shandingzi</strain>
        <tissue evidence="9">Leaves</tissue>
    </source>
</reference>
<protein>
    <recommendedName>
        <fullName evidence="8">Serine/threonine-protein kinase BSK1-like TPR repeats domain-containing protein</fullName>
    </recommendedName>
</protein>
<dbReference type="STRING" id="106549.A0A540MFX9"/>
<evidence type="ECO:0000313" key="9">
    <source>
        <dbReference type="EMBL" id="TQD97645.1"/>
    </source>
</evidence>
<evidence type="ECO:0000259" key="8">
    <source>
        <dbReference type="Pfam" id="PF25575"/>
    </source>
</evidence>
<dbReference type="GO" id="GO:0009742">
    <property type="term" value="P:brassinosteroid mediated signaling pathway"/>
    <property type="evidence" value="ECO:0007669"/>
    <property type="project" value="InterPro"/>
</dbReference>
<keyword evidence="10" id="KW-1185">Reference proteome</keyword>
<evidence type="ECO:0000256" key="4">
    <source>
        <dbReference type="ARBA" id="ARBA00022741"/>
    </source>
</evidence>
<keyword evidence="3" id="KW-0808">Transferase</keyword>
<proteinExistence type="predicted"/>
<keyword evidence="6" id="KW-0067">ATP-binding</keyword>
<dbReference type="GO" id="GO:0005524">
    <property type="term" value="F:ATP binding"/>
    <property type="evidence" value="ECO:0007669"/>
    <property type="project" value="UniProtKB-KW"/>
</dbReference>
<accession>A0A540MFX9</accession>
<dbReference type="Proteomes" id="UP000315295">
    <property type="component" value="Unassembled WGS sequence"/>
</dbReference>
<evidence type="ECO:0000256" key="2">
    <source>
        <dbReference type="ARBA" id="ARBA00022475"/>
    </source>
</evidence>
<dbReference type="PANTHER" id="PTHR45863">
    <property type="entry name" value="SERINE/THREONINE-PROTEIN KINASE BSK5"/>
    <property type="match status" value="1"/>
</dbReference>
<comment type="subcellular location">
    <subcellularLocation>
        <location evidence="1">Endomembrane system</location>
    </subcellularLocation>
</comment>
<evidence type="ECO:0000256" key="7">
    <source>
        <dbReference type="ARBA" id="ARBA00023136"/>
    </source>
</evidence>
<keyword evidence="2" id="KW-1003">Cell membrane</keyword>
<organism evidence="9 10">
    <name type="scientific">Malus baccata</name>
    <name type="common">Siberian crab apple</name>
    <name type="synonym">Pyrus baccata</name>
    <dbReference type="NCBI Taxonomy" id="106549"/>
    <lineage>
        <taxon>Eukaryota</taxon>
        <taxon>Viridiplantae</taxon>
        <taxon>Streptophyta</taxon>
        <taxon>Embryophyta</taxon>
        <taxon>Tracheophyta</taxon>
        <taxon>Spermatophyta</taxon>
        <taxon>Magnoliopsida</taxon>
        <taxon>eudicotyledons</taxon>
        <taxon>Gunneridae</taxon>
        <taxon>Pentapetalae</taxon>
        <taxon>rosids</taxon>
        <taxon>fabids</taxon>
        <taxon>Rosales</taxon>
        <taxon>Rosaceae</taxon>
        <taxon>Amygdaloideae</taxon>
        <taxon>Maleae</taxon>
        <taxon>Malus</taxon>
    </lineage>
</organism>
<dbReference type="GO" id="GO:0012505">
    <property type="term" value="C:endomembrane system"/>
    <property type="evidence" value="ECO:0007669"/>
    <property type="project" value="UniProtKB-SubCell"/>
</dbReference>
<dbReference type="Gene3D" id="1.10.510.10">
    <property type="entry name" value="Transferase(Phosphotransferase) domain 1"/>
    <property type="match status" value="1"/>
</dbReference>
<name>A0A540MFX9_MALBA</name>
<evidence type="ECO:0000256" key="5">
    <source>
        <dbReference type="ARBA" id="ARBA00022777"/>
    </source>
</evidence>
<dbReference type="Pfam" id="PF25575">
    <property type="entry name" value="TPR_BSK1_C"/>
    <property type="match status" value="1"/>
</dbReference>
<dbReference type="InterPro" id="IPR045845">
    <property type="entry name" value="BSK"/>
</dbReference>
<dbReference type="PANTHER" id="PTHR45863:SF47">
    <property type="entry name" value="SERINE_THREONINE-PROTEIN KINASE BSK3"/>
    <property type="match status" value="1"/>
</dbReference>
<keyword evidence="5" id="KW-0418">Kinase</keyword>
<sequence length="134" mass="15124">MWTDQMQESLESKKKGDPAFFKHKDFRTAIECYSQAIDLIRDRNLQMLTDSCLEGQLSNDDGTELARLASRCLQSEPRERPNPKSLVASLTPLQKETEVPSSVLMGIPHGTSWSSLSPFGEACIRRDLTAYMRS</sequence>
<evidence type="ECO:0000313" key="10">
    <source>
        <dbReference type="Proteomes" id="UP000315295"/>
    </source>
</evidence>
<dbReference type="EMBL" id="VIEB01000267">
    <property type="protein sequence ID" value="TQD97645.1"/>
    <property type="molecule type" value="Genomic_DNA"/>
</dbReference>
<evidence type="ECO:0000256" key="6">
    <source>
        <dbReference type="ARBA" id="ARBA00022840"/>
    </source>
</evidence>
<gene>
    <name evidence="9" type="ORF">C1H46_016752</name>
</gene>
<evidence type="ECO:0000256" key="3">
    <source>
        <dbReference type="ARBA" id="ARBA00022679"/>
    </source>
</evidence>
<keyword evidence="4" id="KW-0547">Nucleotide-binding</keyword>
<evidence type="ECO:0000256" key="1">
    <source>
        <dbReference type="ARBA" id="ARBA00004308"/>
    </source>
</evidence>
<dbReference type="InterPro" id="IPR058209">
    <property type="entry name" value="TPR_BSK1_C"/>
</dbReference>
<comment type="caution">
    <text evidence="9">The sequence shown here is derived from an EMBL/GenBank/DDBJ whole genome shotgun (WGS) entry which is preliminary data.</text>
</comment>
<dbReference type="AlphaFoldDB" id="A0A540MFX9"/>